<reference evidence="3 4" key="1">
    <citation type="submission" date="2024-11" db="EMBL/GenBank/DDBJ databases">
        <title>Chromosome-level genome assembly of the freshwater bivalve Anodonta woodiana.</title>
        <authorList>
            <person name="Chen X."/>
        </authorList>
    </citation>
    <scope>NUCLEOTIDE SEQUENCE [LARGE SCALE GENOMIC DNA]</scope>
    <source>
        <strain evidence="3">MN2024</strain>
        <tissue evidence="3">Gills</tissue>
    </source>
</reference>
<feature type="coiled-coil region" evidence="1">
    <location>
        <begin position="136"/>
        <end position="202"/>
    </location>
</feature>
<dbReference type="Gene3D" id="1.10.287.1490">
    <property type="match status" value="1"/>
</dbReference>
<keyword evidence="2" id="KW-0472">Membrane</keyword>
<name>A0ABD3XKT1_SINWO</name>
<evidence type="ECO:0000256" key="1">
    <source>
        <dbReference type="SAM" id="Coils"/>
    </source>
</evidence>
<comment type="caution">
    <text evidence="3">The sequence shown here is derived from an EMBL/GenBank/DDBJ whole genome shotgun (WGS) entry which is preliminary data.</text>
</comment>
<dbReference type="EMBL" id="JBJQND010000002">
    <property type="protein sequence ID" value="KAL3886854.1"/>
    <property type="molecule type" value="Genomic_DNA"/>
</dbReference>
<keyword evidence="4" id="KW-1185">Reference proteome</keyword>
<keyword evidence="2" id="KW-1133">Transmembrane helix</keyword>
<proteinExistence type="predicted"/>
<dbReference type="PANTHER" id="PTHR46753:SF2">
    <property type="entry name" value="FYVE AND COILED-COIL DOMAIN-CONTAINING PROTEIN 1"/>
    <property type="match status" value="1"/>
</dbReference>
<dbReference type="AlphaFoldDB" id="A0ABD3XKT1"/>
<feature type="transmembrane region" description="Helical" evidence="2">
    <location>
        <begin position="808"/>
        <end position="828"/>
    </location>
</feature>
<dbReference type="Proteomes" id="UP001634394">
    <property type="component" value="Unassembled WGS sequence"/>
</dbReference>
<evidence type="ECO:0000313" key="4">
    <source>
        <dbReference type="Proteomes" id="UP001634394"/>
    </source>
</evidence>
<sequence length="1022" mass="116491">MYSPSYIDENIVHSTHQQEYTRTHRIYIYGSHHILMSLLDVISVVIACIAVSITLYSYFVSVPLSETEKPLKVEPEDIHTQQQFINGLSERLYIVESRLSDIKQCTCRTDDTHNIDENLEFENRVIKSENDLSSEVNTNKEELKYLKDEFQKLKDQIDVKCGDIIYVQEEHKEFQAALINLNEKLEERSQFVEEKNAEVSQQMFQHNETLRDLNLHVENISSTLNTLNEYVKSQVMTSVSDINITVNKMTTKDDIQKLNEGLKSNVTTLERKLGEQLQSAEKKHIEMMQLILQHNETLNGLNVSVENRGTNLHILNFSVESLQTNVTTLERMLGEETQSTDKKNTEMMQLILQLNETLNGLNVSLTNYGRNLHNLNVSVESLQTNVTTLERMSTEKKNTEMMQLILQHSETLNGLNASVQNHGTNLHNLNVSVDRLQRNVTTLERMLGEESQSTDKKNIEMMQLFLQHNETLNGLVLSVEKHGSSLHSLNVSVENHGCNLRSLNVSIESHDSTIRSLNVSVENHGTNLHNLNFSVERLQRNVTSLERMLAEQSQSAEKKNIEIMQTMLQHNESLKGLTLSVENHGSSLHSLSVSVSNHDTNLHNLNVSVERLQTNVTTLERKFGEHSLSAEKKNIEMMQQMLQHNETLNGLVASVKNHGSSLHILDVSVTNHDTNLHNINVSVENLGRNLRSLNVSLESHDSTIRSLNVSGENIGISLHSLNVSVKALDSSLLSLKYFVDSLDTSLRRLNASVEHQGFNISVLNVYVDNLRSNVKQPTKNITGIYIENILLEKRTEHIVDNKVDKGSLIVVIMINTTLLVLVIIYLVASRKTQRHLSGIDDSQQQQSPAPYSTAGRIMSQVRANPRLERKLCVISFNEETHPLHMRMTQSVTQQLNQELEEFIIRSHEDILECPPQSLYFIYVDYNERYGNKGFELYPTLGLGDLRLTTVQAVQKMGVIFYVGDLNSRHLNPMKLYNEDLASVKKQRELSALNRLCRFISAYDQLTDNQKAHLRQIVVHELL</sequence>
<feature type="transmembrane region" description="Helical" evidence="2">
    <location>
        <begin position="34"/>
        <end position="59"/>
    </location>
</feature>
<dbReference type="PANTHER" id="PTHR46753">
    <property type="entry name" value="FYVE AND COILED-COIL DOMAIN-CONTAINING PROTEIN 1"/>
    <property type="match status" value="1"/>
</dbReference>
<keyword evidence="2" id="KW-0812">Transmembrane</keyword>
<organism evidence="3 4">
    <name type="scientific">Sinanodonta woodiana</name>
    <name type="common">Chinese pond mussel</name>
    <name type="synonym">Anodonta woodiana</name>
    <dbReference type="NCBI Taxonomy" id="1069815"/>
    <lineage>
        <taxon>Eukaryota</taxon>
        <taxon>Metazoa</taxon>
        <taxon>Spiralia</taxon>
        <taxon>Lophotrochozoa</taxon>
        <taxon>Mollusca</taxon>
        <taxon>Bivalvia</taxon>
        <taxon>Autobranchia</taxon>
        <taxon>Heteroconchia</taxon>
        <taxon>Palaeoheterodonta</taxon>
        <taxon>Unionida</taxon>
        <taxon>Unionoidea</taxon>
        <taxon>Unionidae</taxon>
        <taxon>Unioninae</taxon>
        <taxon>Sinanodonta</taxon>
    </lineage>
</organism>
<evidence type="ECO:0000256" key="2">
    <source>
        <dbReference type="SAM" id="Phobius"/>
    </source>
</evidence>
<feature type="coiled-coil region" evidence="1">
    <location>
        <begin position="528"/>
        <end position="555"/>
    </location>
</feature>
<accession>A0ABD3XKT1</accession>
<protein>
    <submittedName>
        <fullName evidence="3">Uncharacterized protein</fullName>
    </submittedName>
</protein>
<gene>
    <name evidence="3" type="ORF">ACJMK2_026816</name>
</gene>
<feature type="coiled-coil region" evidence="1">
    <location>
        <begin position="426"/>
        <end position="453"/>
    </location>
</feature>
<keyword evidence="1" id="KW-0175">Coiled coil</keyword>
<evidence type="ECO:0000313" key="3">
    <source>
        <dbReference type="EMBL" id="KAL3886854.1"/>
    </source>
</evidence>